<dbReference type="PANTHER" id="PTHR34538:SF10">
    <property type="entry name" value="GENOME ASSEMBLY, CHROMOSOME: A06"/>
    <property type="match status" value="1"/>
</dbReference>
<proteinExistence type="predicted"/>
<dbReference type="STRING" id="35608.A0A2U1M6P2"/>
<accession>A0A2U1M6P2</accession>
<dbReference type="AlphaFoldDB" id="A0A2U1M6P2"/>
<evidence type="ECO:0000313" key="2">
    <source>
        <dbReference type="Proteomes" id="UP000245207"/>
    </source>
</evidence>
<dbReference type="EMBL" id="PKPP01006323">
    <property type="protein sequence ID" value="PWA56900.1"/>
    <property type="molecule type" value="Genomic_DNA"/>
</dbReference>
<name>A0A2U1M6P2_ARTAN</name>
<organism evidence="1 2">
    <name type="scientific">Artemisia annua</name>
    <name type="common">Sweet wormwood</name>
    <dbReference type="NCBI Taxonomy" id="35608"/>
    <lineage>
        <taxon>Eukaryota</taxon>
        <taxon>Viridiplantae</taxon>
        <taxon>Streptophyta</taxon>
        <taxon>Embryophyta</taxon>
        <taxon>Tracheophyta</taxon>
        <taxon>Spermatophyta</taxon>
        <taxon>Magnoliopsida</taxon>
        <taxon>eudicotyledons</taxon>
        <taxon>Gunneridae</taxon>
        <taxon>Pentapetalae</taxon>
        <taxon>asterids</taxon>
        <taxon>campanulids</taxon>
        <taxon>Asterales</taxon>
        <taxon>Asteraceae</taxon>
        <taxon>Asteroideae</taxon>
        <taxon>Anthemideae</taxon>
        <taxon>Artemisiinae</taxon>
        <taxon>Artemisia</taxon>
    </lineage>
</organism>
<reference evidence="1 2" key="1">
    <citation type="journal article" date="2018" name="Mol. Plant">
        <title>The genome of Artemisia annua provides insight into the evolution of Asteraceae family and artemisinin biosynthesis.</title>
        <authorList>
            <person name="Shen Q."/>
            <person name="Zhang L."/>
            <person name="Liao Z."/>
            <person name="Wang S."/>
            <person name="Yan T."/>
            <person name="Shi P."/>
            <person name="Liu M."/>
            <person name="Fu X."/>
            <person name="Pan Q."/>
            <person name="Wang Y."/>
            <person name="Lv Z."/>
            <person name="Lu X."/>
            <person name="Zhang F."/>
            <person name="Jiang W."/>
            <person name="Ma Y."/>
            <person name="Chen M."/>
            <person name="Hao X."/>
            <person name="Li L."/>
            <person name="Tang Y."/>
            <person name="Lv G."/>
            <person name="Zhou Y."/>
            <person name="Sun X."/>
            <person name="Brodelius P.E."/>
            <person name="Rose J.K.C."/>
            <person name="Tang K."/>
        </authorList>
    </citation>
    <scope>NUCLEOTIDE SEQUENCE [LARGE SCALE GENOMIC DNA]</scope>
    <source>
        <strain evidence="2">cv. Huhao1</strain>
        <tissue evidence="1">Leaf</tissue>
    </source>
</reference>
<protein>
    <submittedName>
        <fullName evidence="1">Uncharacterized protein</fullName>
    </submittedName>
</protein>
<keyword evidence="2" id="KW-1185">Reference proteome</keyword>
<evidence type="ECO:0000313" key="1">
    <source>
        <dbReference type="EMBL" id="PWA56900.1"/>
    </source>
</evidence>
<sequence length="104" mass="11956">MRVGSDQDSSKSKKMGVMERLEWMNTCSKKQCRSLFWRMRAAMKKAVKNKHTFFVALYGGTKKQFNFQYDPSSYALNFDDAASIIVGGWRKRALAESLGEDNGW</sequence>
<dbReference type="Proteomes" id="UP000245207">
    <property type="component" value="Unassembled WGS sequence"/>
</dbReference>
<dbReference type="PANTHER" id="PTHR34538">
    <property type="entry name" value="EXPRESSED PROTEIN"/>
    <property type="match status" value="1"/>
</dbReference>
<comment type="caution">
    <text evidence="1">The sequence shown here is derived from an EMBL/GenBank/DDBJ whole genome shotgun (WGS) entry which is preliminary data.</text>
</comment>
<dbReference type="OrthoDB" id="1932900at2759"/>
<gene>
    <name evidence="1" type="ORF">CTI12_AA413020</name>
</gene>